<organism evidence="3 4">
    <name type="scientific">Trichoderma citrinoviride</name>
    <dbReference type="NCBI Taxonomy" id="58853"/>
    <lineage>
        <taxon>Eukaryota</taxon>
        <taxon>Fungi</taxon>
        <taxon>Dikarya</taxon>
        <taxon>Ascomycota</taxon>
        <taxon>Pezizomycotina</taxon>
        <taxon>Sordariomycetes</taxon>
        <taxon>Hypocreomycetidae</taxon>
        <taxon>Hypocreales</taxon>
        <taxon>Hypocreaceae</taxon>
        <taxon>Trichoderma</taxon>
    </lineage>
</organism>
<feature type="compositionally biased region" description="Polar residues" evidence="1">
    <location>
        <begin position="416"/>
        <end position="428"/>
    </location>
</feature>
<gene>
    <name evidence="3" type="ORF">BBK36DRAFT_1176082</name>
</gene>
<keyword evidence="2" id="KW-1133">Transmembrane helix</keyword>
<dbReference type="EMBL" id="KZ680207">
    <property type="protein sequence ID" value="PTB70941.1"/>
    <property type="molecule type" value="Genomic_DNA"/>
</dbReference>
<protein>
    <submittedName>
        <fullName evidence="3">Uncharacterized protein</fullName>
    </submittedName>
</protein>
<dbReference type="OrthoDB" id="3439820at2759"/>
<feature type="compositionally biased region" description="Low complexity" evidence="1">
    <location>
        <begin position="435"/>
        <end position="451"/>
    </location>
</feature>
<dbReference type="GeneID" id="36604117"/>
<keyword evidence="2" id="KW-0812">Transmembrane</keyword>
<evidence type="ECO:0000313" key="3">
    <source>
        <dbReference type="EMBL" id="PTB70941.1"/>
    </source>
</evidence>
<feature type="region of interest" description="Disordered" evidence="1">
    <location>
        <begin position="75"/>
        <end position="163"/>
    </location>
</feature>
<feature type="compositionally biased region" description="Polar residues" evidence="1">
    <location>
        <begin position="202"/>
        <end position="212"/>
    </location>
</feature>
<name>A0A2T4BNS6_9HYPO</name>
<dbReference type="Proteomes" id="UP000241546">
    <property type="component" value="Unassembled WGS sequence"/>
</dbReference>
<feature type="region of interest" description="Disordered" evidence="1">
    <location>
        <begin position="600"/>
        <end position="628"/>
    </location>
</feature>
<accession>A0A2T4BNS6</accession>
<keyword evidence="4" id="KW-1185">Reference proteome</keyword>
<feature type="compositionally biased region" description="Basic and acidic residues" evidence="1">
    <location>
        <begin position="899"/>
        <end position="908"/>
    </location>
</feature>
<feature type="transmembrane region" description="Helical" evidence="2">
    <location>
        <begin position="35"/>
        <end position="58"/>
    </location>
</feature>
<feature type="transmembrane region" description="Helical" evidence="2">
    <location>
        <begin position="946"/>
        <end position="967"/>
    </location>
</feature>
<evidence type="ECO:0000256" key="1">
    <source>
        <dbReference type="SAM" id="MobiDB-lite"/>
    </source>
</evidence>
<evidence type="ECO:0000313" key="4">
    <source>
        <dbReference type="Proteomes" id="UP000241546"/>
    </source>
</evidence>
<dbReference type="AlphaFoldDB" id="A0A2T4BNS6"/>
<feature type="region of interest" description="Disordered" evidence="1">
    <location>
        <begin position="416"/>
        <end position="476"/>
    </location>
</feature>
<feature type="region of interest" description="Disordered" evidence="1">
    <location>
        <begin position="350"/>
        <end position="389"/>
    </location>
</feature>
<evidence type="ECO:0000256" key="2">
    <source>
        <dbReference type="SAM" id="Phobius"/>
    </source>
</evidence>
<feature type="region of interest" description="Disordered" evidence="1">
    <location>
        <begin position="296"/>
        <end position="332"/>
    </location>
</feature>
<proteinExistence type="predicted"/>
<reference evidence="4" key="1">
    <citation type="submission" date="2016-07" db="EMBL/GenBank/DDBJ databases">
        <title>Multiple horizontal gene transfer events from other fungi enriched the ability of initially mycotrophic Trichoderma (Ascomycota) to feed on dead plant biomass.</title>
        <authorList>
            <consortium name="DOE Joint Genome Institute"/>
            <person name="Atanasova L."/>
            <person name="Chenthamara K."/>
            <person name="Zhang J."/>
            <person name="Grujic M."/>
            <person name="Henrissat B."/>
            <person name="Kuo A."/>
            <person name="Aerts A."/>
            <person name="Salamov A."/>
            <person name="Lipzen A."/>
            <person name="Labutti K."/>
            <person name="Barry K."/>
            <person name="Miao Y."/>
            <person name="Rahimi M.J."/>
            <person name="Shen Q."/>
            <person name="Grigoriev I.V."/>
            <person name="Kubicek C.P."/>
            <person name="Druzhinina I.S."/>
        </authorList>
    </citation>
    <scope>NUCLEOTIDE SEQUENCE [LARGE SCALE GENOMIC DNA]</scope>
    <source>
        <strain evidence="4">TUCIM 6016</strain>
    </source>
</reference>
<feature type="region of interest" description="Disordered" evidence="1">
    <location>
        <begin position="178"/>
        <end position="282"/>
    </location>
</feature>
<feature type="compositionally biased region" description="Basic and acidic residues" evidence="1">
    <location>
        <begin position="855"/>
        <end position="879"/>
    </location>
</feature>
<feature type="compositionally biased region" description="Polar residues" evidence="1">
    <location>
        <begin position="462"/>
        <end position="472"/>
    </location>
</feature>
<feature type="compositionally biased region" description="Polar residues" evidence="1">
    <location>
        <begin position="322"/>
        <end position="332"/>
    </location>
</feature>
<feature type="region of interest" description="Disordered" evidence="1">
    <location>
        <begin position="842"/>
        <end position="908"/>
    </location>
</feature>
<dbReference type="RefSeq" id="XP_024754261.1">
    <property type="nucleotide sequence ID" value="XM_024895999.1"/>
</dbReference>
<sequence length="992" mass="109182">MTLTQYIFTALAFLRPRSRNDEPLAAIPRRLSIGIWLWRRPVSLISLTALAVLTLHFINSKMSYFLPPKISDAAPRRSISTPQASSPASKKQQKQKEKQPPPLTRAPTERRRSTSLGGWVKNILPSQRPERGGTSRGQGYWEQMEKEGKIRPRRRVTDSQYSVGDVSVDSDHIARWNVPKDLSEDRPRVLPKTPPPPLVQRAISSGVKSPSSPIGKPLPGSWSPQKDCEEEFSVTELGGVLQRDNGDDRRGGPSGGSMHPKLSSLATGAETAAKGKQPVSHDELRARLKARRLQRQSLKESGDYLGVQGVNPHTGEPDALSPTDSSAASIVSHQETVHSVMSTWRDIWKHNRHHRPRGSPGQDERVKDGDVSLSRSHKGKQKVKDLGKAVRWKRRAGQWSSLQEPDLSPIAQSLKSASPTELLSTQPSGHHRASSPEASTSTARSSSASTELHGGRSGRDNPASQVNSTPESQPKKISFLGMEAERDMDTPCTEASTTLSASQSLQSTPAFYRGSDLRRRLSIPESMNMGHSSHLCPIELGGLAPLIRLGESPLAAMSQLAPTKSLKRLRRHQSKANQSPSDGQAIGARAVKGVKGQKTLTLDPRGIPTATGQPQEEPVTPEQSACSRRLQRRITKNGIKQGMRELKEGILMSGTQRLEQPYHPVIPSRVVHQQTGNSLPITPDKSNVTKQPAYIPTTITTGCNHQMSPSGYRQEVLQDNCLLPRMARLDESRYKAPTAKSSGHSLGNIHTNQHMRTKQSIISSAEGESVGERQAGITYREEVDKTRSAEDCLRNKRLRRLAMLAQDSSSLRRSTSIQDRILQATMPCKKPLIRSQELQELMPEGESDSAGDQTQMHDRLEKRRCPENRGEDDTEDRLRKIQKLNETAGLGTSDEDDAESGKQEEATGSKRLVEGLETLGRLYWSAVWPILDPGALRVEHEGPMPFWKACLSIALAVPAVAAGFVVAVQGVRLVIYLVWLMSYVDGGLAVWA</sequence>
<keyword evidence="2" id="KW-0472">Membrane</keyword>